<dbReference type="EMBL" id="CP011393">
    <property type="protein sequence ID" value="ANE40837.1"/>
    <property type="molecule type" value="Genomic_DNA"/>
</dbReference>
<keyword evidence="1" id="KW-1133">Transmembrane helix</keyword>
<evidence type="ECO:0000256" key="1">
    <source>
        <dbReference type="SAM" id="Phobius"/>
    </source>
</evidence>
<accession>A0A172T1G1</accession>
<dbReference type="KEGG" id="fng:JM64_01535"/>
<dbReference type="AlphaFoldDB" id="A0A172T1G1"/>
<reference evidence="2 3" key="1">
    <citation type="submission" date="2014-08" db="EMBL/GenBank/DDBJ databases">
        <title>Fervidobacterium pennivorans DYC genome.</title>
        <authorList>
            <person name="Wushke S."/>
        </authorList>
    </citation>
    <scope>NUCLEOTIDE SEQUENCE [LARGE SCALE GENOMIC DNA]</scope>
    <source>
        <strain evidence="2 3">DYC</strain>
    </source>
</reference>
<name>A0A172T1G1_FERPE</name>
<evidence type="ECO:0000313" key="3">
    <source>
        <dbReference type="Proteomes" id="UP000077096"/>
    </source>
</evidence>
<keyword evidence="1" id="KW-0472">Membrane</keyword>
<sequence>MTKQKIPKNRPGYPWSAILIQAWNWSFTTLLDEHLPKSTVAFLLGVYEHSVQTWIKNFLISGIVEHKKGRPKKHNTSSRRPFIKSQYSFDTPNSLKGVGFLAAHLGCLPWSVFNSMATEVWFKPHSSDGCQSRYYLEFFSKIPLQNVYRAYSVPVISKSATLAFIVPTICMILVATYWADRARIFFWDKFHFTPQYLCLIMLTKSIETFQKPHYPLKRGHPSTNS</sequence>
<protein>
    <submittedName>
        <fullName evidence="2">Uncharacterized protein</fullName>
    </submittedName>
</protein>
<keyword evidence="1" id="KW-0812">Transmembrane</keyword>
<feature type="transmembrane region" description="Helical" evidence="1">
    <location>
        <begin position="159"/>
        <end position="179"/>
    </location>
</feature>
<evidence type="ECO:0000313" key="2">
    <source>
        <dbReference type="EMBL" id="ANE40837.1"/>
    </source>
</evidence>
<proteinExistence type="predicted"/>
<gene>
    <name evidence="2" type="ORF">JM64_01535</name>
</gene>
<organism evidence="2 3">
    <name type="scientific">Fervidobacterium pennivorans</name>
    <dbReference type="NCBI Taxonomy" id="93466"/>
    <lineage>
        <taxon>Bacteria</taxon>
        <taxon>Thermotogati</taxon>
        <taxon>Thermotogota</taxon>
        <taxon>Thermotogae</taxon>
        <taxon>Thermotogales</taxon>
        <taxon>Fervidobacteriaceae</taxon>
        <taxon>Fervidobacterium</taxon>
    </lineage>
</organism>
<dbReference type="Proteomes" id="UP000077096">
    <property type="component" value="Chromosome"/>
</dbReference>
<dbReference type="PATRIC" id="fig|93466.3.peg.344"/>